<organism evidence="2 3">
    <name type="scientific">Thiomicrorhabdus lithotrophica</name>
    <dbReference type="NCBI Taxonomy" id="2949997"/>
    <lineage>
        <taxon>Bacteria</taxon>
        <taxon>Pseudomonadati</taxon>
        <taxon>Pseudomonadota</taxon>
        <taxon>Gammaproteobacteria</taxon>
        <taxon>Thiotrichales</taxon>
        <taxon>Piscirickettsiaceae</taxon>
        <taxon>Thiomicrorhabdus</taxon>
    </lineage>
</organism>
<dbReference type="Gene3D" id="3.30.40.250">
    <property type="match status" value="1"/>
</dbReference>
<dbReference type="Pfam" id="PF18381">
    <property type="entry name" value="YcaO_C"/>
    <property type="match status" value="1"/>
</dbReference>
<dbReference type="GO" id="GO:0005840">
    <property type="term" value="C:ribosome"/>
    <property type="evidence" value="ECO:0007669"/>
    <property type="project" value="UniProtKB-KW"/>
</dbReference>
<name>A0ABY8C6F4_9GAMM</name>
<feature type="domain" description="YcaO" evidence="1">
    <location>
        <begin position="61"/>
        <end position="419"/>
    </location>
</feature>
<keyword evidence="3" id="KW-1185">Reference proteome</keyword>
<protein>
    <submittedName>
        <fullName evidence="2">30S ribosomal protein S12 methylthiotransferase accessory factor YcaO</fullName>
    </submittedName>
</protein>
<accession>A0ABY8C6F4</accession>
<dbReference type="RefSeq" id="WP_275593815.1">
    <property type="nucleotide sequence ID" value="NZ_CP102381.1"/>
</dbReference>
<dbReference type="EMBL" id="CP102381">
    <property type="protein sequence ID" value="WEJ61556.1"/>
    <property type="molecule type" value="Genomic_DNA"/>
</dbReference>
<keyword evidence="2" id="KW-0687">Ribonucleoprotein</keyword>
<dbReference type="Pfam" id="PF02624">
    <property type="entry name" value="YcaO"/>
    <property type="match status" value="1"/>
</dbReference>
<dbReference type="NCBIfam" id="TIGR00702">
    <property type="entry name" value="YcaO-type kinase domain"/>
    <property type="match status" value="1"/>
</dbReference>
<dbReference type="Gene3D" id="3.30.160.660">
    <property type="match status" value="1"/>
</dbReference>
<dbReference type="InterPro" id="IPR003776">
    <property type="entry name" value="YcaO-like_dom"/>
</dbReference>
<proteinExistence type="predicted"/>
<dbReference type="Proteomes" id="UP001222275">
    <property type="component" value="Chromosome"/>
</dbReference>
<reference evidence="2 3" key="1">
    <citation type="submission" date="2022-06" db="EMBL/GenBank/DDBJ databases">
        <title>Thiomicrohabdus sp. nov, an obligately chemolithoautotrophic, sulfur-oxidizing bacterium isolated from beach of Guanyin Mountain. Amoy.</title>
        <authorList>
            <person name="Zhu H."/>
        </authorList>
    </citation>
    <scope>NUCLEOTIDE SEQUENCE [LARGE SCALE GENOMIC DNA]</scope>
    <source>
        <strain evidence="2 3">XGS-01</strain>
    </source>
</reference>
<dbReference type="PANTHER" id="PTHR37809:SF1">
    <property type="entry name" value="RIBOSOMAL PROTEIN S12 METHYLTHIOTRANSFERASE ACCESSORY FACTOR YCAO"/>
    <property type="match status" value="1"/>
</dbReference>
<dbReference type="InterPro" id="IPR041080">
    <property type="entry name" value="YcaO_C"/>
</dbReference>
<dbReference type="PANTHER" id="PTHR37809">
    <property type="entry name" value="RIBOSOMAL PROTEIN S12 METHYLTHIOTRANSFERASE ACCESSORY FACTOR YCAO"/>
    <property type="match status" value="1"/>
</dbReference>
<evidence type="ECO:0000313" key="2">
    <source>
        <dbReference type="EMBL" id="WEJ61556.1"/>
    </source>
</evidence>
<sequence length="570" mass="64190">MSELTFIKGKDACLEDSIASMQSTLKTMGFEIEEASWLNPVNNVFSLHINDKRCPGLFTNGKGTSRKSTLASALGEYLERLSTNYFFSDYWLDSSQSNQAWLYYPDEKHYTEATIHECLTPELWGFYNSTDELGFNELLSFNDSDDIVKAIPLKNAHTQEVAYFPMNLLSNLYASNGLSAGNTDVEAQVQGLSEIFERWVKNKILRENLCLPEIPNEVVQAFPAIVEAVEALKKVGIEVSMRDASLGGVFPVINVTLFEQKTGTCFASFGAHPIFEVALERTLTESLQGRHLDNLDGFQIPVFDAFAVAEDENIENHFIDSSGLIHANFISENYDFEFVNWDFSDNTQTQWELLCDLVVQQGSQVYVGSYNHCGFEACRIVVPGMSEIYPTEELIESNQNVGRLLREALLELPDSLDYLGLVELIDGLGLSDHQGVASLIGLMPDPGSFWAELKVVELRFWALLAGKDYEGAFEGVQDAIYFVNPNSKWLLKYNSLKFSLEMVVEDCVDRNLTEKLFGSDLSDQAWSHIYADSVFDRQDLGLSIFENSQRHQALMHIYQEAQLEKLAGFN</sequence>
<keyword evidence="2" id="KW-0689">Ribosomal protein</keyword>
<evidence type="ECO:0000259" key="1">
    <source>
        <dbReference type="PROSITE" id="PS51664"/>
    </source>
</evidence>
<dbReference type="PROSITE" id="PS51664">
    <property type="entry name" value="YCAO"/>
    <property type="match status" value="1"/>
</dbReference>
<dbReference type="NCBIfam" id="NF040716">
    <property type="entry name" value="YcaO_for_S12"/>
    <property type="match status" value="1"/>
</dbReference>
<evidence type="ECO:0000313" key="3">
    <source>
        <dbReference type="Proteomes" id="UP001222275"/>
    </source>
</evidence>
<dbReference type="Gene3D" id="3.30.1330.230">
    <property type="match status" value="1"/>
</dbReference>
<gene>
    <name evidence="2" type="primary">ycaO</name>
    <name evidence="2" type="ORF">NR989_05945</name>
</gene>